<sequence>MKALFLKNAMLSSNQQIYFLPNLINYLIILLFILMLFSFQISQKIIFVNSQQNISSSNNFLSSTTENLILNEIFNNNFKLKKEQNIRFRRRRNEKIRGRKRRFFGVINSDDDEDYQQQQQDPNLSTKSEKRREETETELENELMAEFVRVSLKQENDFNVRFRKKTFTMTQPFECYSCMSSSYQAKWGFLKEMYFAPKMFADACDAPIPRKGLIPTVLCASFCVSMLEPSVEAGVFVGFKYIRGCGDLILRHGFNKTAIQIHRFAQVDKCRQLPRAHLFNQPRQLEVAVTGNLQLCTCYGERCNGGSSSVLKRGKNLKFLILFSLIILFLISKYLRI</sequence>
<gene>
    <name evidence="3" type="ORF">MENT_LOCUS121</name>
</gene>
<proteinExistence type="predicted"/>
<feature type="transmembrane region" description="Helical" evidence="2">
    <location>
        <begin position="317"/>
        <end position="335"/>
    </location>
</feature>
<evidence type="ECO:0000313" key="3">
    <source>
        <dbReference type="EMBL" id="CAD2122322.1"/>
    </source>
</evidence>
<dbReference type="OrthoDB" id="5917524at2759"/>
<accession>A0A6V7TJ10</accession>
<evidence type="ECO:0000256" key="2">
    <source>
        <dbReference type="SAM" id="Phobius"/>
    </source>
</evidence>
<dbReference type="Pfam" id="PF06579">
    <property type="entry name" value="Ly-6_related"/>
    <property type="match status" value="1"/>
</dbReference>
<keyword evidence="2" id="KW-1133">Transmembrane helix</keyword>
<dbReference type="GO" id="GO:1990834">
    <property type="term" value="P:response to odorant"/>
    <property type="evidence" value="ECO:0007669"/>
    <property type="project" value="TreeGrafter"/>
</dbReference>
<dbReference type="EMBL" id="CAJEWN010000001">
    <property type="protein sequence ID" value="CAD2122322.1"/>
    <property type="molecule type" value="Genomic_DNA"/>
</dbReference>
<comment type="caution">
    <text evidence="3">The sequence shown here is derived from an EMBL/GenBank/DDBJ whole genome shotgun (WGS) entry which is preliminary data.</text>
</comment>
<name>A0A6V7TJ10_MELEN</name>
<evidence type="ECO:0000313" key="4">
    <source>
        <dbReference type="Proteomes" id="UP000580250"/>
    </source>
</evidence>
<organism evidence="3 4">
    <name type="scientific">Meloidogyne enterolobii</name>
    <name type="common">Root-knot nematode worm</name>
    <name type="synonym">Meloidogyne mayaguensis</name>
    <dbReference type="NCBI Taxonomy" id="390850"/>
    <lineage>
        <taxon>Eukaryota</taxon>
        <taxon>Metazoa</taxon>
        <taxon>Ecdysozoa</taxon>
        <taxon>Nematoda</taxon>
        <taxon>Chromadorea</taxon>
        <taxon>Rhabditida</taxon>
        <taxon>Tylenchina</taxon>
        <taxon>Tylenchomorpha</taxon>
        <taxon>Tylenchoidea</taxon>
        <taxon>Meloidogynidae</taxon>
        <taxon>Meloidogyninae</taxon>
        <taxon>Meloidogyne</taxon>
    </lineage>
</organism>
<dbReference type="Proteomes" id="UP000580250">
    <property type="component" value="Unassembled WGS sequence"/>
</dbReference>
<keyword evidence="2" id="KW-0472">Membrane</keyword>
<dbReference type="PANTHER" id="PTHR34722">
    <property type="entry name" value="HOMOLOG OF ODR-2 (TWO)-RELATED"/>
    <property type="match status" value="1"/>
</dbReference>
<dbReference type="InterPro" id="IPR010558">
    <property type="entry name" value="Ly-6-related"/>
</dbReference>
<reference evidence="3 4" key="1">
    <citation type="submission" date="2020-08" db="EMBL/GenBank/DDBJ databases">
        <authorList>
            <person name="Koutsovoulos G."/>
            <person name="Danchin GJ E."/>
        </authorList>
    </citation>
    <scope>NUCLEOTIDE SEQUENCE [LARGE SCALE GENOMIC DNA]</scope>
</reference>
<evidence type="ECO:0000256" key="1">
    <source>
        <dbReference type="SAM" id="MobiDB-lite"/>
    </source>
</evidence>
<dbReference type="GO" id="GO:0042048">
    <property type="term" value="P:olfactory behavior"/>
    <property type="evidence" value="ECO:0007669"/>
    <property type="project" value="TreeGrafter"/>
</dbReference>
<protein>
    <submittedName>
        <fullName evidence="3">Uncharacterized protein</fullName>
    </submittedName>
</protein>
<feature type="transmembrane region" description="Helical" evidence="2">
    <location>
        <begin position="17"/>
        <end position="37"/>
    </location>
</feature>
<dbReference type="PANTHER" id="PTHR34722:SF4">
    <property type="entry name" value="HOMOLOG OF ODR-2 (TWO)-RELATED"/>
    <property type="match status" value="1"/>
</dbReference>
<feature type="region of interest" description="Disordered" evidence="1">
    <location>
        <begin position="112"/>
        <end position="136"/>
    </location>
</feature>
<dbReference type="AlphaFoldDB" id="A0A6V7TJ10"/>
<keyword evidence="2" id="KW-0812">Transmembrane</keyword>
<dbReference type="GO" id="GO:0043025">
    <property type="term" value="C:neuronal cell body"/>
    <property type="evidence" value="ECO:0007669"/>
    <property type="project" value="TreeGrafter"/>
</dbReference>
<dbReference type="GO" id="GO:0030424">
    <property type="term" value="C:axon"/>
    <property type="evidence" value="ECO:0007669"/>
    <property type="project" value="TreeGrafter"/>
</dbReference>